<reference evidence="8 9" key="1">
    <citation type="submission" date="2016-10" db="EMBL/GenBank/DDBJ databases">
        <authorList>
            <person name="de Groot N.N."/>
        </authorList>
    </citation>
    <scope>NUCLEOTIDE SEQUENCE [LARGE SCALE GENOMIC DNA]</scope>
    <source>
        <strain evidence="8 9">DSM 21001</strain>
    </source>
</reference>
<dbReference type="OrthoDB" id="1523230at2"/>
<dbReference type="Gene3D" id="3.40.50.1580">
    <property type="entry name" value="Nucleoside phosphorylase domain"/>
    <property type="match status" value="1"/>
</dbReference>
<evidence type="ECO:0000256" key="4">
    <source>
        <dbReference type="ARBA" id="ARBA00022679"/>
    </source>
</evidence>
<dbReference type="NCBIfam" id="TIGR01697">
    <property type="entry name" value="PNPH-PUNA-XAPA"/>
    <property type="match status" value="1"/>
</dbReference>
<comment type="function">
    <text evidence="5">The purine nucleoside phosphorylases catalyze the phosphorolytic breakdown of the N-glycosidic bond in the beta-(deoxy)ribonucleoside molecules, with the formation of the corresponding free purine bases and pentose-1-phosphate.</text>
</comment>
<dbReference type="CDD" id="cd09009">
    <property type="entry name" value="PNP-EcPNPII_like"/>
    <property type="match status" value="1"/>
</dbReference>
<dbReference type="GO" id="GO:0004731">
    <property type="term" value="F:purine-nucleoside phosphorylase activity"/>
    <property type="evidence" value="ECO:0007669"/>
    <property type="project" value="UniProtKB-EC"/>
</dbReference>
<feature type="binding site" evidence="6">
    <location>
        <position position="62"/>
    </location>
    <ligand>
        <name>phosphate</name>
        <dbReference type="ChEBI" id="CHEBI:43474"/>
    </ligand>
</feature>
<comment type="pathway">
    <text evidence="1 5">Purine metabolism; purine nucleoside salvage.</text>
</comment>
<dbReference type="Proteomes" id="UP000199024">
    <property type="component" value="Unassembled WGS sequence"/>
</dbReference>
<dbReference type="GO" id="GO:0005737">
    <property type="term" value="C:cytoplasm"/>
    <property type="evidence" value="ECO:0007669"/>
    <property type="project" value="TreeGrafter"/>
</dbReference>
<evidence type="ECO:0000259" key="7">
    <source>
        <dbReference type="Pfam" id="PF01048"/>
    </source>
</evidence>
<feature type="binding site" evidence="6">
    <location>
        <position position="219"/>
    </location>
    <ligand>
        <name>phosphate</name>
        <dbReference type="ChEBI" id="CHEBI:43474"/>
    </ligand>
</feature>
<sequence>MTDLYARAQFATAYIKSQTSTAPVLGIILGSGLGNFASQVENATAIPYADIPHFPQSTVAGHSGKLVIGTIAGIPVAVMQGRVHAYEGYAMPEVTFPTRVLGQLGCRSLIVTNAAGGINTSYTQGGLVALSDHINLTGTNAALGPNEPRFALVPGAAQRFFDMSAAYSRTLRELAQKEAAKQGIDLPEGVYLAVLGPSYETPAEIRAFRTLGADLVGMSTVHEVIIARHMGLQVLGLSLVTNMAAGVLDQAINHEEVMEFGLKAEARFTSLLLALIPQIDAAWSPDRMPTSHV</sequence>
<dbReference type="PANTHER" id="PTHR11904">
    <property type="entry name" value="METHYLTHIOADENOSINE/PURINE NUCLEOSIDE PHOSPHORYLASE"/>
    <property type="match status" value="1"/>
</dbReference>
<dbReference type="RefSeq" id="WP_089838385.1">
    <property type="nucleotide sequence ID" value="NZ_FOZL01000001.1"/>
</dbReference>
<comment type="similarity">
    <text evidence="2 5">Belongs to the PNP/MTAP phosphorylase family.</text>
</comment>
<feature type="binding site" evidence="6">
    <location>
        <position position="31"/>
    </location>
    <ligand>
        <name>phosphate</name>
        <dbReference type="ChEBI" id="CHEBI:43474"/>
    </ligand>
</feature>
<dbReference type="InterPro" id="IPR035994">
    <property type="entry name" value="Nucleoside_phosphorylase_sf"/>
</dbReference>
<dbReference type="Pfam" id="PF01048">
    <property type="entry name" value="PNP_UDP_1"/>
    <property type="match status" value="1"/>
</dbReference>
<name>A0A1I6M294_9BACT</name>
<evidence type="ECO:0000256" key="1">
    <source>
        <dbReference type="ARBA" id="ARBA00005058"/>
    </source>
</evidence>
<accession>A0A1I6M294</accession>
<dbReference type="PIRSF" id="PIRSF000477">
    <property type="entry name" value="PurNPase"/>
    <property type="match status" value="1"/>
</dbReference>
<feature type="binding site" evidence="6">
    <location>
        <position position="242"/>
    </location>
    <ligand>
        <name>a purine D-ribonucleoside</name>
        <dbReference type="ChEBI" id="CHEBI:142355"/>
    </ligand>
</feature>
<dbReference type="InterPro" id="IPR000845">
    <property type="entry name" value="Nucleoside_phosphorylase_d"/>
</dbReference>
<proteinExistence type="inferred from homology"/>
<keyword evidence="9" id="KW-1185">Reference proteome</keyword>
<feature type="binding site" evidence="6">
    <location>
        <position position="114"/>
    </location>
    <ligand>
        <name>phosphate</name>
        <dbReference type="ChEBI" id="CHEBI:43474"/>
    </ligand>
</feature>
<dbReference type="UniPathway" id="UPA00606"/>
<dbReference type="SUPFAM" id="SSF53167">
    <property type="entry name" value="Purine and uridine phosphorylases"/>
    <property type="match status" value="1"/>
</dbReference>
<dbReference type="InterPro" id="IPR011268">
    <property type="entry name" value="Purine_phosphorylase"/>
</dbReference>
<gene>
    <name evidence="8" type="ORF">SAMN05421771_1693</name>
</gene>
<evidence type="ECO:0000256" key="5">
    <source>
        <dbReference type="PIRNR" id="PIRNR000477"/>
    </source>
</evidence>
<dbReference type="STRING" id="474950.SAMN05421771_1693"/>
<feature type="binding site" evidence="6">
    <location>
        <begin position="82"/>
        <end position="84"/>
    </location>
    <ligand>
        <name>phosphate</name>
        <dbReference type="ChEBI" id="CHEBI:43474"/>
    </ligand>
</feature>
<dbReference type="AlphaFoldDB" id="A0A1I6M294"/>
<keyword evidence="3 5" id="KW-0328">Glycosyltransferase</keyword>
<dbReference type="EC" id="2.4.2.1" evidence="5"/>
<evidence type="ECO:0000313" key="9">
    <source>
        <dbReference type="Proteomes" id="UP000199024"/>
    </source>
</evidence>
<dbReference type="EMBL" id="FOZL01000001">
    <property type="protein sequence ID" value="SFS09748.1"/>
    <property type="molecule type" value="Genomic_DNA"/>
</dbReference>
<dbReference type="GO" id="GO:0009116">
    <property type="term" value="P:nucleoside metabolic process"/>
    <property type="evidence" value="ECO:0007669"/>
    <property type="project" value="InterPro"/>
</dbReference>
<feature type="binding site" evidence="6">
    <location>
        <position position="200"/>
    </location>
    <ligand>
        <name>a purine D-ribonucleoside</name>
        <dbReference type="ChEBI" id="CHEBI:142355"/>
    </ligand>
</feature>
<feature type="domain" description="Nucleoside phosphorylase" evidence="7">
    <location>
        <begin position="25"/>
        <end position="276"/>
    </location>
</feature>
<evidence type="ECO:0000256" key="6">
    <source>
        <dbReference type="PIRSR" id="PIRSR000477-2"/>
    </source>
</evidence>
<evidence type="ECO:0000256" key="2">
    <source>
        <dbReference type="ARBA" id="ARBA00006751"/>
    </source>
</evidence>
<evidence type="ECO:0000313" key="8">
    <source>
        <dbReference type="EMBL" id="SFS09748.1"/>
    </source>
</evidence>
<protein>
    <recommendedName>
        <fullName evidence="5">Purine nucleoside phosphorylase</fullName>
        <ecNumber evidence="5">2.4.2.1</ecNumber>
    </recommendedName>
    <alternativeName>
        <fullName evidence="5">Inosine-guanosine phosphorylase</fullName>
    </alternativeName>
</protein>
<dbReference type="PANTHER" id="PTHR11904:SF9">
    <property type="entry name" value="PURINE NUCLEOSIDE PHOSPHORYLASE-RELATED"/>
    <property type="match status" value="1"/>
</dbReference>
<keyword evidence="4 5" id="KW-0808">Transferase</keyword>
<evidence type="ECO:0000256" key="3">
    <source>
        <dbReference type="ARBA" id="ARBA00022676"/>
    </source>
</evidence>
<organism evidence="8 9">
    <name type="scientific">Granulicella pectinivorans</name>
    <dbReference type="NCBI Taxonomy" id="474950"/>
    <lineage>
        <taxon>Bacteria</taxon>
        <taxon>Pseudomonadati</taxon>
        <taxon>Acidobacteriota</taxon>
        <taxon>Terriglobia</taxon>
        <taxon>Terriglobales</taxon>
        <taxon>Acidobacteriaceae</taxon>
        <taxon>Granulicella</taxon>
    </lineage>
</organism>
<dbReference type="NCBIfam" id="NF006054">
    <property type="entry name" value="PRK08202.1"/>
    <property type="match status" value="1"/>
</dbReference>
<dbReference type="NCBIfam" id="TIGR01700">
    <property type="entry name" value="PNPH"/>
    <property type="match status" value="1"/>
</dbReference>
<dbReference type="InterPro" id="IPR011270">
    <property type="entry name" value="Pur_Nuc_Pase_Ino/Guo-sp"/>
</dbReference>